<keyword evidence="12" id="KW-1185">Reference proteome</keyword>
<feature type="compositionally biased region" description="Polar residues" evidence="9">
    <location>
        <begin position="458"/>
        <end position="496"/>
    </location>
</feature>
<evidence type="ECO:0000313" key="11">
    <source>
        <dbReference type="EnsemblMetazoa" id="CLYHEMP007204.1"/>
    </source>
</evidence>
<dbReference type="GeneID" id="136801905"/>
<keyword evidence="6 7" id="KW-0067">ATP-binding</keyword>
<evidence type="ECO:0000256" key="1">
    <source>
        <dbReference type="ARBA" id="ARBA00006692"/>
    </source>
</evidence>
<evidence type="ECO:0000256" key="4">
    <source>
        <dbReference type="ARBA" id="ARBA00022741"/>
    </source>
</evidence>
<sequence>MESGWMFPATYKDWQDQTYQKNNKNTSPINLDPNEELSNDLLYSQPMIPENEKKPKKKKKRRPDSTQPTTFLDKYTLYPEVLGQGANSLVTVAEEKSSQKSYAVKIIEKTEGYDRIRVLREIDLLHFLSECPNILKLRDSYEDSTRFYLVFERMEGGPLLKHIEQKTHFTEKEASLVVKDIAAALKFLHDKGIAHRDLKPDNILCVNENQIVPVVICDFNLASGISMIGSATTPELYTPVGSAEYMAPEIVDAFVGDAPAYDKRCDLWSLGVILFIMLSGKPPFEGNCNESCDWQNGGSCRTCQSTLWHSILDANFTFPPTEWENVSTEAKDLISHLLVKEASKRYSVEDVLNHPWLLMASNNFLNTPDVLLSEGVAHHLSTVTSEAVAYRRIISERQNSQDEEEQSNHGIISRWSTPPKFGLSPPGNSRLAKRRSLKQKLSGLSLSALATNSEENSKNSFDSNNTTPVQSPADYSNLMSSQLSKNITSSNNKEIT</sequence>
<evidence type="ECO:0000256" key="7">
    <source>
        <dbReference type="PROSITE-ProRule" id="PRU10141"/>
    </source>
</evidence>
<dbReference type="InterPro" id="IPR050205">
    <property type="entry name" value="CDPK_Ser/Thr_kinases"/>
</dbReference>
<dbReference type="AlphaFoldDB" id="A0A7M5V013"/>
<dbReference type="PANTHER" id="PTHR24349">
    <property type="entry name" value="SERINE/THREONINE-PROTEIN KINASE"/>
    <property type="match status" value="1"/>
</dbReference>
<dbReference type="SMART" id="SM00220">
    <property type="entry name" value="S_TKc"/>
    <property type="match status" value="1"/>
</dbReference>
<feature type="compositionally biased region" description="Polar residues" evidence="9">
    <location>
        <begin position="18"/>
        <end position="29"/>
    </location>
</feature>
<dbReference type="SUPFAM" id="SSF56112">
    <property type="entry name" value="Protein kinase-like (PK-like)"/>
    <property type="match status" value="1"/>
</dbReference>
<evidence type="ECO:0000256" key="9">
    <source>
        <dbReference type="SAM" id="MobiDB-lite"/>
    </source>
</evidence>
<comment type="similarity">
    <text evidence="1">Belongs to the protein kinase superfamily. CAMK Ser/Thr protein kinase family.</text>
</comment>
<dbReference type="RefSeq" id="XP_066914686.1">
    <property type="nucleotide sequence ID" value="XM_067058585.1"/>
</dbReference>
<feature type="region of interest" description="Disordered" evidence="9">
    <location>
        <begin position="398"/>
        <end position="435"/>
    </location>
</feature>
<proteinExistence type="inferred from homology"/>
<dbReference type="GO" id="GO:0004674">
    <property type="term" value="F:protein serine/threonine kinase activity"/>
    <property type="evidence" value="ECO:0007669"/>
    <property type="project" value="UniProtKB-KW"/>
</dbReference>
<dbReference type="Pfam" id="PF00069">
    <property type="entry name" value="Pkinase"/>
    <property type="match status" value="1"/>
</dbReference>
<dbReference type="InterPro" id="IPR011009">
    <property type="entry name" value="Kinase-like_dom_sf"/>
</dbReference>
<dbReference type="InterPro" id="IPR008271">
    <property type="entry name" value="Ser/Thr_kinase_AS"/>
</dbReference>
<evidence type="ECO:0000259" key="10">
    <source>
        <dbReference type="PROSITE" id="PS50011"/>
    </source>
</evidence>
<accession>A0A7M5V013</accession>
<dbReference type="PROSITE" id="PS50011">
    <property type="entry name" value="PROTEIN_KINASE_DOM"/>
    <property type="match status" value="1"/>
</dbReference>
<keyword evidence="3" id="KW-0808">Transferase</keyword>
<protein>
    <recommendedName>
        <fullName evidence="10">Protein kinase domain-containing protein</fullName>
    </recommendedName>
</protein>
<evidence type="ECO:0000256" key="2">
    <source>
        <dbReference type="ARBA" id="ARBA00022527"/>
    </source>
</evidence>
<evidence type="ECO:0000256" key="5">
    <source>
        <dbReference type="ARBA" id="ARBA00022777"/>
    </source>
</evidence>
<feature type="binding site" evidence="7">
    <location>
        <position position="105"/>
    </location>
    <ligand>
        <name>ATP</name>
        <dbReference type="ChEBI" id="CHEBI:30616"/>
    </ligand>
</feature>
<dbReference type="InterPro" id="IPR017441">
    <property type="entry name" value="Protein_kinase_ATP_BS"/>
</dbReference>
<dbReference type="GO" id="GO:0005524">
    <property type="term" value="F:ATP binding"/>
    <property type="evidence" value="ECO:0007669"/>
    <property type="project" value="UniProtKB-UniRule"/>
</dbReference>
<dbReference type="PROSITE" id="PS00108">
    <property type="entry name" value="PROTEIN_KINASE_ST"/>
    <property type="match status" value="1"/>
</dbReference>
<keyword evidence="5" id="KW-0418">Kinase</keyword>
<feature type="region of interest" description="Disordered" evidence="9">
    <location>
        <begin position="18"/>
        <end position="70"/>
    </location>
</feature>
<dbReference type="Gene3D" id="1.10.510.10">
    <property type="entry name" value="Transferase(Phosphotransferase) domain 1"/>
    <property type="match status" value="1"/>
</dbReference>
<dbReference type="InterPro" id="IPR000719">
    <property type="entry name" value="Prot_kinase_dom"/>
</dbReference>
<evidence type="ECO:0000256" key="6">
    <source>
        <dbReference type="ARBA" id="ARBA00022840"/>
    </source>
</evidence>
<organism evidence="11 12">
    <name type="scientific">Clytia hemisphaerica</name>
    <dbReference type="NCBI Taxonomy" id="252671"/>
    <lineage>
        <taxon>Eukaryota</taxon>
        <taxon>Metazoa</taxon>
        <taxon>Cnidaria</taxon>
        <taxon>Hydrozoa</taxon>
        <taxon>Hydroidolina</taxon>
        <taxon>Leptothecata</taxon>
        <taxon>Obeliida</taxon>
        <taxon>Clytiidae</taxon>
        <taxon>Clytia</taxon>
    </lineage>
</organism>
<evidence type="ECO:0000313" key="12">
    <source>
        <dbReference type="Proteomes" id="UP000594262"/>
    </source>
</evidence>
<dbReference type="EnsemblMetazoa" id="CLYHEMT007204.1">
    <property type="protein sequence ID" value="CLYHEMP007204.1"/>
    <property type="gene ID" value="CLYHEMG007204"/>
</dbReference>
<dbReference type="Gene3D" id="3.30.200.20">
    <property type="entry name" value="Phosphorylase Kinase, domain 1"/>
    <property type="match status" value="1"/>
</dbReference>
<dbReference type="PROSITE" id="PS00107">
    <property type="entry name" value="PROTEIN_KINASE_ATP"/>
    <property type="match status" value="1"/>
</dbReference>
<evidence type="ECO:0000256" key="3">
    <source>
        <dbReference type="ARBA" id="ARBA00022679"/>
    </source>
</evidence>
<name>A0A7M5V013_9CNID</name>
<evidence type="ECO:0000256" key="8">
    <source>
        <dbReference type="RuleBase" id="RU000304"/>
    </source>
</evidence>
<keyword evidence="2 8" id="KW-0723">Serine/threonine-protein kinase</keyword>
<feature type="region of interest" description="Disordered" evidence="9">
    <location>
        <begin position="451"/>
        <end position="496"/>
    </location>
</feature>
<reference evidence="11" key="1">
    <citation type="submission" date="2021-01" db="UniProtKB">
        <authorList>
            <consortium name="EnsemblMetazoa"/>
        </authorList>
    </citation>
    <scope>IDENTIFICATION</scope>
</reference>
<dbReference type="Proteomes" id="UP000594262">
    <property type="component" value="Unplaced"/>
</dbReference>
<dbReference type="OrthoDB" id="5794026at2759"/>
<feature type="domain" description="Protein kinase" evidence="10">
    <location>
        <begin position="76"/>
        <end position="357"/>
    </location>
</feature>
<keyword evidence="4 7" id="KW-0547">Nucleotide-binding</keyword>